<accession>A0A8S9PTC3</accession>
<protein>
    <submittedName>
        <fullName evidence="1">Uncharacterized protein</fullName>
    </submittedName>
</protein>
<sequence>MSTLFFGVGGGELADSGSVSLPLLFVETLAFRLDFGVTGSSSSSSVSSLVFFIFVLTAKRRSTFFGRVAFEVMKSAIFAKVFSLGVDIDVSELVLLAGSALSVPPAFPLICSGIGSECFVDVATQCQSHPIRCSLSFSGSCPAAGVVVSFLPCNVRIKRLGSPEYRIDRRFGDSMSLLTGRGTFDFFLERLQLDALRVPSQPGLVGYQWFDWRSFGYEFRRSETRAFLEVIDGLSVPGTVPDSSSNSFWDRCLIDRKRSILTQSPDRMAPVVPAGIVSVPESDSIRSVSLTLEGVVPTVWFGSIVALRKLRSVS</sequence>
<reference evidence="1" key="1">
    <citation type="submission" date="2019-12" db="EMBL/GenBank/DDBJ databases">
        <title>Genome sequencing and annotation of Brassica cretica.</title>
        <authorList>
            <person name="Studholme D.J."/>
            <person name="Sarris P."/>
        </authorList>
    </citation>
    <scope>NUCLEOTIDE SEQUENCE</scope>
    <source>
        <strain evidence="1">PFS-109/04</strain>
        <tissue evidence="1">Leaf</tissue>
    </source>
</reference>
<organism evidence="1 2">
    <name type="scientific">Brassica cretica</name>
    <name type="common">Mustard</name>
    <dbReference type="NCBI Taxonomy" id="69181"/>
    <lineage>
        <taxon>Eukaryota</taxon>
        <taxon>Viridiplantae</taxon>
        <taxon>Streptophyta</taxon>
        <taxon>Embryophyta</taxon>
        <taxon>Tracheophyta</taxon>
        <taxon>Spermatophyta</taxon>
        <taxon>Magnoliopsida</taxon>
        <taxon>eudicotyledons</taxon>
        <taxon>Gunneridae</taxon>
        <taxon>Pentapetalae</taxon>
        <taxon>rosids</taxon>
        <taxon>malvids</taxon>
        <taxon>Brassicales</taxon>
        <taxon>Brassicaceae</taxon>
        <taxon>Brassiceae</taxon>
        <taxon>Brassica</taxon>
    </lineage>
</organism>
<gene>
    <name evidence="1" type="ORF">F2Q69_00048814</name>
</gene>
<dbReference type="Proteomes" id="UP000712600">
    <property type="component" value="Unassembled WGS sequence"/>
</dbReference>
<proteinExistence type="predicted"/>
<comment type="caution">
    <text evidence="1">The sequence shown here is derived from an EMBL/GenBank/DDBJ whole genome shotgun (WGS) entry which is preliminary data.</text>
</comment>
<dbReference type="EMBL" id="QGKX02001347">
    <property type="protein sequence ID" value="KAF3521682.1"/>
    <property type="molecule type" value="Genomic_DNA"/>
</dbReference>
<dbReference type="AlphaFoldDB" id="A0A8S9PTC3"/>
<evidence type="ECO:0000313" key="1">
    <source>
        <dbReference type="EMBL" id="KAF3521682.1"/>
    </source>
</evidence>
<name>A0A8S9PTC3_BRACR</name>
<evidence type="ECO:0000313" key="2">
    <source>
        <dbReference type="Proteomes" id="UP000712600"/>
    </source>
</evidence>